<dbReference type="Pfam" id="PF08571">
    <property type="entry name" value="Yos1"/>
    <property type="match status" value="1"/>
</dbReference>
<evidence type="ECO:0000256" key="2">
    <source>
        <dbReference type="ARBA" id="ARBA00016434"/>
    </source>
</evidence>
<evidence type="ECO:0000256" key="7">
    <source>
        <dbReference type="ARBA" id="ARBA00023136"/>
    </source>
</evidence>
<keyword evidence="12" id="KW-1185">Reference proteome</keyword>
<evidence type="ECO:0000256" key="4">
    <source>
        <dbReference type="ARBA" id="ARBA00022692"/>
    </source>
</evidence>
<evidence type="ECO:0000256" key="8">
    <source>
        <dbReference type="ARBA" id="ARBA00024203"/>
    </source>
</evidence>
<evidence type="ECO:0000256" key="3">
    <source>
        <dbReference type="ARBA" id="ARBA00022448"/>
    </source>
</evidence>
<sequence>MAFTLSLWNLFETSLLCLNALAIINEERVVTKCDADTSLESDMCFKNAESKSCVYNIVNSMTTLSKYPIILLNLITIILKLILGS</sequence>
<organism evidence="11 12">
    <name type="scientific">Psylliodes chrysocephalus</name>
    <dbReference type="NCBI Taxonomy" id="3402493"/>
    <lineage>
        <taxon>Eukaryota</taxon>
        <taxon>Metazoa</taxon>
        <taxon>Ecdysozoa</taxon>
        <taxon>Arthropoda</taxon>
        <taxon>Hexapoda</taxon>
        <taxon>Insecta</taxon>
        <taxon>Pterygota</taxon>
        <taxon>Neoptera</taxon>
        <taxon>Endopterygota</taxon>
        <taxon>Coleoptera</taxon>
        <taxon>Polyphaga</taxon>
        <taxon>Cucujiformia</taxon>
        <taxon>Chrysomeloidea</taxon>
        <taxon>Chrysomelidae</taxon>
        <taxon>Galerucinae</taxon>
        <taxon>Alticini</taxon>
        <taxon>Psylliodes</taxon>
    </lineage>
</organism>
<dbReference type="PANTHER" id="PTHR15858">
    <property type="entry name" value="IMMEDIATE EARLY RESPONSE 3-INTERACTING PROTEIN 1"/>
    <property type="match status" value="1"/>
</dbReference>
<dbReference type="EMBL" id="OV651814">
    <property type="protein sequence ID" value="CAH1106032.1"/>
    <property type="molecule type" value="Genomic_DNA"/>
</dbReference>
<gene>
    <name evidence="11" type="ORF">PSYICH_LOCUS7672</name>
</gene>
<feature type="chain" id="PRO_5040248719" description="Immediate early response 3-interacting protein 1" evidence="10">
    <location>
        <begin position="23"/>
        <end position="85"/>
    </location>
</feature>
<evidence type="ECO:0000256" key="10">
    <source>
        <dbReference type="SAM" id="SignalP"/>
    </source>
</evidence>
<keyword evidence="5" id="KW-0653">Protein transport</keyword>
<keyword evidence="7" id="KW-0472">Membrane</keyword>
<dbReference type="GO" id="GO:0006888">
    <property type="term" value="P:endoplasmic reticulum to Golgi vesicle-mediated transport"/>
    <property type="evidence" value="ECO:0007669"/>
    <property type="project" value="TreeGrafter"/>
</dbReference>
<protein>
    <recommendedName>
        <fullName evidence="2">Immediate early response 3-interacting protein 1</fullName>
    </recommendedName>
</protein>
<evidence type="ECO:0000256" key="1">
    <source>
        <dbReference type="ARBA" id="ARBA00004370"/>
    </source>
</evidence>
<evidence type="ECO:0000256" key="5">
    <source>
        <dbReference type="ARBA" id="ARBA00022927"/>
    </source>
</evidence>
<evidence type="ECO:0000256" key="9">
    <source>
        <dbReference type="ARBA" id="ARBA00045999"/>
    </source>
</evidence>
<comment type="function">
    <text evidence="9">Regulator of endoplasmic reticulum secretion that acts as a key determinant of brain size. Required for secretion of extracellular matrix proteins. Required for correct brain development by depositing sufficient extracellular matrix proteins for tissue integrity and the proliferation of neural progenitors. Acts as a regulator of the unfolded protein response (UPR).</text>
</comment>
<dbReference type="AlphaFoldDB" id="A0A9P0CME4"/>
<dbReference type="InterPro" id="IPR013880">
    <property type="entry name" value="Yos1"/>
</dbReference>
<evidence type="ECO:0000313" key="11">
    <source>
        <dbReference type="EMBL" id="CAH1106032.1"/>
    </source>
</evidence>
<keyword evidence="10" id="KW-0732">Signal</keyword>
<name>A0A9P0CME4_9CUCU</name>
<dbReference type="GO" id="GO:0030134">
    <property type="term" value="C:COPII-coated ER to Golgi transport vesicle"/>
    <property type="evidence" value="ECO:0007669"/>
    <property type="project" value="TreeGrafter"/>
</dbReference>
<proteinExistence type="inferred from homology"/>
<feature type="signal peptide" evidence="10">
    <location>
        <begin position="1"/>
        <end position="22"/>
    </location>
</feature>
<reference evidence="11" key="1">
    <citation type="submission" date="2022-01" db="EMBL/GenBank/DDBJ databases">
        <authorList>
            <person name="King R."/>
        </authorList>
    </citation>
    <scope>NUCLEOTIDE SEQUENCE</scope>
</reference>
<evidence type="ECO:0000313" key="12">
    <source>
        <dbReference type="Proteomes" id="UP001153636"/>
    </source>
</evidence>
<dbReference type="OrthoDB" id="15356at2759"/>
<comment type="subcellular location">
    <subcellularLocation>
        <location evidence="1">Membrane</location>
    </subcellularLocation>
</comment>
<keyword evidence="6" id="KW-1133">Transmembrane helix</keyword>
<dbReference type="Proteomes" id="UP001153636">
    <property type="component" value="Chromosome 2"/>
</dbReference>
<dbReference type="GO" id="GO:0015031">
    <property type="term" value="P:protein transport"/>
    <property type="evidence" value="ECO:0007669"/>
    <property type="project" value="UniProtKB-KW"/>
</dbReference>
<dbReference type="GO" id="GO:0000139">
    <property type="term" value="C:Golgi membrane"/>
    <property type="evidence" value="ECO:0007669"/>
    <property type="project" value="TreeGrafter"/>
</dbReference>
<evidence type="ECO:0000256" key="6">
    <source>
        <dbReference type="ARBA" id="ARBA00022989"/>
    </source>
</evidence>
<comment type="similarity">
    <text evidence="8">Belongs to the YOS1 family.</text>
</comment>
<dbReference type="PANTHER" id="PTHR15858:SF0">
    <property type="entry name" value="IMMEDIATE EARLY RESPONSE 3-INTERACTING PROTEIN 1"/>
    <property type="match status" value="1"/>
</dbReference>
<dbReference type="GO" id="GO:0005789">
    <property type="term" value="C:endoplasmic reticulum membrane"/>
    <property type="evidence" value="ECO:0007669"/>
    <property type="project" value="TreeGrafter"/>
</dbReference>
<keyword evidence="3" id="KW-0813">Transport</keyword>
<accession>A0A9P0CME4</accession>
<keyword evidence="4" id="KW-0812">Transmembrane</keyword>